<accession>A0A6V8LKL2</accession>
<name>A0A6V8LKL2_9BACT</name>
<reference evidence="1 2" key="2">
    <citation type="submission" date="2020-05" db="EMBL/GenBank/DDBJ databases">
        <title>Draft genome sequence of Desulfovibrio sp. strainFSS-1.</title>
        <authorList>
            <person name="Shimoshige H."/>
            <person name="Kobayashi H."/>
            <person name="Maekawa T."/>
        </authorList>
    </citation>
    <scope>NUCLEOTIDE SEQUENCE [LARGE SCALE GENOMIC DNA]</scope>
    <source>
        <strain evidence="1 2">SIID29052-01</strain>
    </source>
</reference>
<reference evidence="1 2" key="1">
    <citation type="submission" date="2020-04" db="EMBL/GenBank/DDBJ databases">
        <authorList>
            <consortium name="Desulfovibrio sp. FSS-1 genome sequencing consortium"/>
            <person name="Shimoshige H."/>
            <person name="Kobayashi H."/>
            <person name="Maekawa T."/>
        </authorList>
    </citation>
    <scope>NUCLEOTIDE SEQUENCE [LARGE SCALE GENOMIC DNA]</scope>
    <source>
        <strain evidence="1 2">SIID29052-01</strain>
    </source>
</reference>
<proteinExistence type="predicted"/>
<dbReference type="AlphaFoldDB" id="A0A6V8LKL2"/>
<comment type="caution">
    <text evidence="1">The sequence shown here is derived from an EMBL/GenBank/DDBJ whole genome shotgun (WGS) entry which is preliminary data.</text>
</comment>
<protein>
    <submittedName>
        <fullName evidence="1">Uncharacterized protein</fullName>
    </submittedName>
</protein>
<sequence>MDPREAVHRLYIHKLLYRRVLEAQDGRQEAIKELLGAVRPDMSAQAAACVAETVPPLLPELHRKWIGQFVDTLLGTADPQQVAVLCDGTEENNAALALAYVMFLESERMEAEIAKDLAGIESLDGVGLADVAATLCTRLTAVEESLVEERRAKAREYQMKTGSKTTH</sequence>
<organism evidence="1 2">
    <name type="scientific">Fundidesulfovibrio magnetotacticus</name>
    <dbReference type="NCBI Taxonomy" id="2730080"/>
    <lineage>
        <taxon>Bacteria</taxon>
        <taxon>Pseudomonadati</taxon>
        <taxon>Thermodesulfobacteriota</taxon>
        <taxon>Desulfovibrionia</taxon>
        <taxon>Desulfovibrionales</taxon>
        <taxon>Desulfovibrionaceae</taxon>
        <taxon>Fundidesulfovibrio</taxon>
    </lineage>
</organism>
<evidence type="ECO:0000313" key="1">
    <source>
        <dbReference type="EMBL" id="GFK93233.1"/>
    </source>
</evidence>
<dbReference type="Proteomes" id="UP000494245">
    <property type="component" value="Unassembled WGS sequence"/>
</dbReference>
<dbReference type="EMBL" id="BLTE01000003">
    <property type="protein sequence ID" value="GFK93233.1"/>
    <property type="molecule type" value="Genomic_DNA"/>
</dbReference>
<dbReference type="RefSeq" id="WP_173082039.1">
    <property type="nucleotide sequence ID" value="NZ_BLTE01000003.1"/>
</dbReference>
<keyword evidence="2" id="KW-1185">Reference proteome</keyword>
<evidence type="ECO:0000313" key="2">
    <source>
        <dbReference type="Proteomes" id="UP000494245"/>
    </source>
</evidence>
<gene>
    <name evidence="1" type="ORF">NNJEOMEG_01064</name>
</gene>